<dbReference type="RefSeq" id="XP_022324235.1">
    <property type="nucleotide sequence ID" value="XM_022468527.1"/>
</dbReference>
<accession>A0A8B8D9D1</accession>
<dbReference type="KEGG" id="cvn:111125071"/>
<dbReference type="GeneID" id="111125071"/>
<evidence type="ECO:0000313" key="4">
    <source>
        <dbReference type="RefSeq" id="XP_022324235.1"/>
    </source>
</evidence>
<proteinExistence type="predicted"/>
<evidence type="ECO:0000256" key="2">
    <source>
        <dbReference type="SAM" id="MobiDB-lite"/>
    </source>
</evidence>
<name>A0A8B8D9D1_CRAVI</name>
<evidence type="ECO:0000256" key="1">
    <source>
        <dbReference type="SAM" id="Coils"/>
    </source>
</evidence>
<dbReference type="AlphaFoldDB" id="A0A8B8D9D1"/>
<dbReference type="OrthoDB" id="6157204at2759"/>
<gene>
    <name evidence="4" type="primary">LOC111125071</name>
</gene>
<dbReference type="Proteomes" id="UP000694844">
    <property type="component" value="Chromosome 3"/>
</dbReference>
<evidence type="ECO:0000313" key="3">
    <source>
        <dbReference type="Proteomes" id="UP000694844"/>
    </source>
</evidence>
<keyword evidence="3" id="KW-1185">Reference proteome</keyword>
<dbReference type="InterPro" id="IPR009003">
    <property type="entry name" value="Peptidase_S1_PA"/>
</dbReference>
<feature type="region of interest" description="Disordered" evidence="2">
    <location>
        <begin position="939"/>
        <end position="985"/>
    </location>
</feature>
<organism evidence="3 4">
    <name type="scientific">Crassostrea virginica</name>
    <name type="common">Eastern oyster</name>
    <dbReference type="NCBI Taxonomy" id="6565"/>
    <lineage>
        <taxon>Eukaryota</taxon>
        <taxon>Metazoa</taxon>
        <taxon>Spiralia</taxon>
        <taxon>Lophotrochozoa</taxon>
        <taxon>Mollusca</taxon>
        <taxon>Bivalvia</taxon>
        <taxon>Autobranchia</taxon>
        <taxon>Pteriomorphia</taxon>
        <taxon>Ostreida</taxon>
        <taxon>Ostreoidea</taxon>
        <taxon>Ostreidae</taxon>
        <taxon>Crassostrea</taxon>
    </lineage>
</organism>
<feature type="compositionally biased region" description="Basic and acidic residues" evidence="2">
    <location>
        <begin position="939"/>
        <end position="976"/>
    </location>
</feature>
<feature type="coiled-coil region" evidence="1">
    <location>
        <begin position="435"/>
        <end position="462"/>
    </location>
</feature>
<sequence>MSQPGLLVKISGLIEEKIRRLIVERETTHLKKLQEWKLVNEKDTVHDITERVLSVGLGEDDWKRVTTEFLYVCWFVLDIDNPWTEELFVYLSNGDDCLKQKWKDITKSIKNPQRFYKGKPYEDEKTCDSTDSIQQQETLKNQIRGYFCFKAEKPSEGDIKKIQKCIRHLQNKSNEFWEKGDEFGGLYKEPKWITAYVFGTDKMKKALRKHLHHFNQWFSKTTDIKKQESDTCEAFLGKIEDSSQEQQECCIQIHVSGGDHLEETPKPERIGDEDKKRILDELKKLESKPLSRSEVIRTLSRHSVGILSWKNRCQATVICVGENIVLTTAHIFHQDKSEVWEHLMLMYCDKMFPQPNDEEEDFRKKAKKMKTKKVRSYCFLRQRYLDDSAKWNENGQEGLRKSFEEFIGTIWDETSEDSYSQSILTNVIQPLRNMKEKSESVIREMKEEIVKFENMREEELVNLHDEEMKIHIGYTDDVKDHFKENCCRYFVQKVILLDHRLDFALLKVAESTKIPEDSHNMLLRQSLVPMGFTSERVSNGQVFVAAHPYGKTLCVESFVKLLADQEKSVFVENFTTQAILQAVYRNNHLILRHVEDAESVFQQIPVCVYMNKYKSVEETGSENILVKKNYNEGEITHPEREITTEHKKAYYFLKSGQNEIKVPESNQDKRNLRQDGVEKLLIPTQKLQDGEWHEWTLQENYFHSKIPVQRRGHLQIPIPSSVNRKPKKNDDKPSQIHQPYRFIITSEQEQKSFACEIAEDASKLRIKQVDFITVEESNRTVFLSLVSDVRYIGCKIAAGKLSWQGYRYSDEKLADTDTGSLKWKNIVGERPSNSSNVCVVRVDKPYLTPEMSLRLQSDSNGNLALNFHFRKERGKSQEKCMYFCLEKEQLISMKITDDGKTTEILVISGNGKKILDVKADGKEYASKVDFKKNGETERKTAIKSNGETERETAIKSNGETERETAIKSNGETERKTAIKGKPKRAPIHLEKQKPDSLTYKGSILVQKKKKCDEQPNRYSYSYYNLAFEWELNYDDNSLPVLKCTASEASGRKWMFEKKPYVVWSTCSLSTNFDLQFQNGEKSRVTFSFHDTSSSYVVVELDLKEKRLVRRMDQSESPIVFGFILYVEYKRLEKLKTADTGTSNVVQELLASSVADASVKKEILTKDIITSNEKKYIKSEDFAHLKLIDMEYGASGGACCFLGNQGQIVLHGMFLGACPSFYYNDEDIRLFFNRTGTCFNEILPSESLIKKYKDFSQNVRLQPVRGRDDMFIFTELND</sequence>
<reference evidence="4" key="1">
    <citation type="submission" date="2025-08" db="UniProtKB">
        <authorList>
            <consortium name="RefSeq"/>
        </authorList>
    </citation>
    <scope>IDENTIFICATION</scope>
    <source>
        <tissue evidence="4">Whole sample</tissue>
    </source>
</reference>
<dbReference type="SUPFAM" id="SSF50494">
    <property type="entry name" value="Trypsin-like serine proteases"/>
    <property type="match status" value="1"/>
</dbReference>
<keyword evidence="1" id="KW-0175">Coiled coil</keyword>
<protein>
    <submittedName>
        <fullName evidence="4">Uncharacterized protein LOC111125071 isoform X1</fullName>
    </submittedName>
</protein>